<keyword evidence="2" id="KW-1185">Reference proteome</keyword>
<proteinExistence type="predicted"/>
<dbReference type="AlphaFoldDB" id="A0A128F9N9"/>
<dbReference type="EMBL" id="FIZY01000021">
    <property type="protein sequence ID" value="CZF83225.1"/>
    <property type="molecule type" value="Genomic_DNA"/>
</dbReference>
<gene>
    <name evidence="1" type="ORF">GMA8713_02533</name>
</gene>
<evidence type="ECO:0000313" key="2">
    <source>
        <dbReference type="Proteomes" id="UP000073601"/>
    </source>
</evidence>
<dbReference type="Proteomes" id="UP000073601">
    <property type="component" value="Unassembled WGS sequence"/>
</dbReference>
<accession>A0A128F9N9</accession>
<name>A0A128F9N9_9GAMM</name>
<reference evidence="2" key="1">
    <citation type="submission" date="2016-02" db="EMBL/GenBank/DDBJ databases">
        <authorList>
            <person name="Rodrigo-Torres Lidia"/>
            <person name="Arahal R.David."/>
        </authorList>
    </citation>
    <scope>NUCLEOTIDE SEQUENCE [LARGE SCALE GENOMIC DNA]</scope>
    <source>
        <strain evidence="2">CECT 8713</strain>
    </source>
</reference>
<evidence type="ECO:0000313" key="1">
    <source>
        <dbReference type="EMBL" id="CZF83225.1"/>
    </source>
</evidence>
<sequence>MARFFEHTQSVRVSRHCPKGWWMENVTEHVVKGTCLGPDCTQSVFTPSAEGKTARFDVKTERWSPEIDDATLVPFYSVDGVRYFVDEPDGAFPEWAIFEVPPVYEPQTQTVHHDGKKWRVLDIKTGARYWDKEGREQVVAEPGFVLPDDHTWEAPPHVEEGFAVVLEHGKWRLVEDYRGQIQYQKNDGSVSEEVTDLGPIKQGWTLKSPNSPFDVWKQNRWQYDREKERPAKAVNERHWRNGKLTSIIQRLEQYERDLRVPEAYRTGALTESDYENLLADRKALCDYPDNPDFPFGERPALRSDGKGALS</sequence>
<organism evidence="1 2">
    <name type="scientific">Grimontia marina</name>
    <dbReference type="NCBI Taxonomy" id="646534"/>
    <lineage>
        <taxon>Bacteria</taxon>
        <taxon>Pseudomonadati</taxon>
        <taxon>Pseudomonadota</taxon>
        <taxon>Gammaproteobacteria</taxon>
        <taxon>Vibrionales</taxon>
        <taxon>Vibrionaceae</taxon>
        <taxon>Grimontia</taxon>
    </lineage>
</organism>
<protein>
    <submittedName>
        <fullName evidence="1">Uncharacterized protein</fullName>
    </submittedName>
</protein>